<accession>A0A3M7T0R1</accession>
<dbReference type="AlphaFoldDB" id="A0A3M7T0R1"/>
<dbReference type="STRING" id="10195.A0A3M7T0R1"/>
<evidence type="ECO:0000313" key="1">
    <source>
        <dbReference type="EMBL" id="RNA41499.1"/>
    </source>
</evidence>
<sequence length="213" mass="25361">MSTHFENAYFQMDDLINTKNLTNIQHSANSFQRTTLTDNNEKFVFFCDISEKDFEYTKKGYKLLLVVYSVKHTSVSEFDSSIVSPKNIIENLNIKEVHDLKNSRSINKDMFFTLTFRIELFELSYKNIINKYGHIHPKICRKMNFPEIIMPDDYRNEFFITIVGAEFQKARNYELIINVVQIREENNKKIEDPSMVYFKQDKPKWNEIVKPVI</sequence>
<protein>
    <submittedName>
        <fullName evidence="1">Dedicator of cytokinesis 1 isoform X2</fullName>
    </submittedName>
</protein>
<dbReference type="GO" id="GO:0005737">
    <property type="term" value="C:cytoplasm"/>
    <property type="evidence" value="ECO:0007669"/>
    <property type="project" value="TreeGrafter"/>
</dbReference>
<proteinExistence type="predicted"/>
<dbReference type="GO" id="GO:0005886">
    <property type="term" value="C:plasma membrane"/>
    <property type="evidence" value="ECO:0007669"/>
    <property type="project" value="TreeGrafter"/>
</dbReference>
<keyword evidence="2" id="KW-1185">Reference proteome</keyword>
<dbReference type="OrthoDB" id="18896at2759"/>
<name>A0A3M7T0R1_BRAPC</name>
<dbReference type="EMBL" id="REGN01000495">
    <property type="protein sequence ID" value="RNA41499.1"/>
    <property type="molecule type" value="Genomic_DNA"/>
</dbReference>
<reference evidence="1 2" key="1">
    <citation type="journal article" date="2018" name="Sci. Rep.">
        <title>Genomic signatures of local adaptation to the degree of environmental predictability in rotifers.</title>
        <authorList>
            <person name="Franch-Gras L."/>
            <person name="Hahn C."/>
            <person name="Garcia-Roger E.M."/>
            <person name="Carmona M.J."/>
            <person name="Serra M."/>
            <person name="Gomez A."/>
        </authorList>
    </citation>
    <scope>NUCLEOTIDE SEQUENCE [LARGE SCALE GENOMIC DNA]</scope>
    <source>
        <strain evidence="1">HYR1</strain>
    </source>
</reference>
<organism evidence="1 2">
    <name type="scientific">Brachionus plicatilis</name>
    <name type="common">Marine rotifer</name>
    <name type="synonym">Brachionus muelleri</name>
    <dbReference type="NCBI Taxonomy" id="10195"/>
    <lineage>
        <taxon>Eukaryota</taxon>
        <taxon>Metazoa</taxon>
        <taxon>Spiralia</taxon>
        <taxon>Gnathifera</taxon>
        <taxon>Rotifera</taxon>
        <taxon>Eurotatoria</taxon>
        <taxon>Monogononta</taxon>
        <taxon>Pseudotrocha</taxon>
        <taxon>Ploima</taxon>
        <taxon>Brachionidae</taxon>
        <taxon>Brachionus</taxon>
    </lineage>
</organism>
<dbReference type="GO" id="GO:0016477">
    <property type="term" value="P:cell migration"/>
    <property type="evidence" value="ECO:0007669"/>
    <property type="project" value="TreeGrafter"/>
</dbReference>
<dbReference type="PANTHER" id="PTHR45653">
    <property type="entry name" value="DEDICATOR OF CYTOKINESIS"/>
    <property type="match status" value="1"/>
</dbReference>
<gene>
    <name evidence="1" type="ORF">BpHYR1_025900</name>
</gene>
<dbReference type="PANTHER" id="PTHR45653:SF10">
    <property type="entry name" value="MYOBLAST CITY, ISOFORM B"/>
    <property type="match status" value="1"/>
</dbReference>
<dbReference type="GO" id="GO:0007264">
    <property type="term" value="P:small GTPase-mediated signal transduction"/>
    <property type="evidence" value="ECO:0007669"/>
    <property type="project" value="InterPro"/>
</dbReference>
<dbReference type="GO" id="GO:0007520">
    <property type="term" value="P:myoblast fusion"/>
    <property type="evidence" value="ECO:0007669"/>
    <property type="project" value="TreeGrafter"/>
</dbReference>
<dbReference type="Proteomes" id="UP000276133">
    <property type="component" value="Unassembled WGS sequence"/>
</dbReference>
<comment type="caution">
    <text evidence="1">The sequence shown here is derived from an EMBL/GenBank/DDBJ whole genome shotgun (WGS) entry which is preliminary data.</text>
</comment>
<dbReference type="GO" id="GO:0005085">
    <property type="term" value="F:guanyl-nucleotide exchange factor activity"/>
    <property type="evidence" value="ECO:0007669"/>
    <property type="project" value="InterPro"/>
</dbReference>
<dbReference type="InterPro" id="IPR026791">
    <property type="entry name" value="DOCK"/>
</dbReference>
<dbReference type="GO" id="GO:0031267">
    <property type="term" value="F:small GTPase binding"/>
    <property type="evidence" value="ECO:0007669"/>
    <property type="project" value="TreeGrafter"/>
</dbReference>
<evidence type="ECO:0000313" key="2">
    <source>
        <dbReference type="Proteomes" id="UP000276133"/>
    </source>
</evidence>